<comment type="caution">
    <text evidence="1">The sequence shown here is derived from an EMBL/GenBank/DDBJ whole genome shotgun (WGS) entry which is preliminary data.</text>
</comment>
<accession>A0A2K3KFY8</accession>
<feature type="non-terminal residue" evidence="1">
    <location>
        <position position="66"/>
    </location>
</feature>
<dbReference type="EMBL" id="ASHM01176294">
    <property type="protein sequence ID" value="PNX65206.1"/>
    <property type="molecule type" value="Genomic_DNA"/>
</dbReference>
<proteinExistence type="predicted"/>
<protein>
    <submittedName>
        <fullName evidence="1">Putative copia-type protein</fullName>
    </submittedName>
</protein>
<gene>
    <name evidence="1" type="ORF">L195_g062479</name>
</gene>
<reference evidence="1 2" key="2">
    <citation type="journal article" date="2017" name="Front. Plant Sci.">
        <title>Gene Classification and Mining of Molecular Markers Useful in Red Clover (Trifolium pratense) Breeding.</title>
        <authorList>
            <person name="Istvanek J."/>
            <person name="Dluhosova J."/>
            <person name="Dluhos P."/>
            <person name="Patkova L."/>
            <person name="Nedelnik J."/>
            <person name="Repkova J."/>
        </authorList>
    </citation>
    <scope>NUCLEOTIDE SEQUENCE [LARGE SCALE GENOMIC DNA]</scope>
    <source>
        <strain evidence="2">cv. Tatra</strain>
        <tissue evidence="1">Young leaves</tissue>
    </source>
</reference>
<organism evidence="1 2">
    <name type="scientific">Trifolium pratense</name>
    <name type="common">Red clover</name>
    <dbReference type="NCBI Taxonomy" id="57577"/>
    <lineage>
        <taxon>Eukaryota</taxon>
        <taxon>Viridiplantae</taxon>
        <taxon>Streptophyta</taxon>
        <taxon>Embryophyta</taxon>
        <taxon>Tracheophyta</taxon>
        <taxon>Spermatophyta</taxon>
        <taxon>Magnoliopsida</taxon>
        <taxon>eudicotyledons</taxon>
        <taxon>Gunneridae</taxon>
        <taxon>Pentapetalae</taxon>
        <taxon>rosids</taxon>
        <taxon>fabids</taxon>
        <taxon>Fabales</taxon>
        <taxon>Fabaceae</taxon>
        <taxon>Papilionoideae</taxon>
        <taxon>50 kb inversion clade</taxon>
        <taxon>NPAAA clade</taxon>
        <taxon>Hologalegina</taxon>
        <taxon>IRL clade</taxon>
        <taxon>Trifolieae</taxon>
        <taxon>Trifolium</taxon>
    </lineage>
</organism>
<dbReference type="AlphaFoldDB" id="A0A2K3KFY8"/>
<evidence type="ECO:0000313" key="1">
    <source>
        <dbReference type="EMBL" id="PNX65206.1"/>
    </source>
</evidence>
<reference evidence="1 2" key="1">
    <citation type="journal article" date="2014" name="Am. J. Bot.">
        <title>Genome assembly and annotation for red clover (Trifolium pratense; Fabaceae).</title>
        <authorList>
            <person name="Istvanek J."/>
            <person name="Jaros M."/>
            <person name="Krenek A."/>
            <person name="Repkova J."/>
        </authorList>
    </citation>
    <scope>NUCLEOTIDE SEQUENCE [LARGE SCALE GENOMIC DNA]</scope>
    <source>
        <strain evidence="2">cv. Tatra</strain>
        <tissue evidence="1">Young leaves</tissue>
    </source>
</reference>
<dbReference type="Proteomes" id="UP000236291">
    <property type="component" value="Unassembled WGS sequence"/>
</dbReference>
<dbReference type="PANTHER" id="PTHR11439">
    <property type="entry name" value="GAG-POL-RELATED RETROTRANSPOSON"/>
    <property type="match status" value="1"/>
</dbReference>
<evidence type="ECO:0000313" key="2">
    <source>
        <dbReference type="Proteomes" id="UP000236291"/>
    </source>
</evidence>
<dbReference type="PANTHER" id="PTHR11439:SF470">
    <property type="entry name" value="CYSTEINE-RICH RLK (RECEPTOR-LIKE PROTEIN KINASE) 8"/>
    <property type="match status" value="1"/>
</dbReference>
<sequence length="66" mass="7520">MYLTISRPDITYAVNKLSQFMQRPRTPHLTAVHHVLQYLKGTPGKGLFFPTRSSLRLTAFADADWG</sequence>
<name>A0A2K3KFY8_TRIPR</name>